<proteinExistence type="predicted"/>
<dbReference type="InterPro" id="IPR051479">
    <property type="entry name" value="PorB-like"/>
</dbReference>
<dbReference type="PANTHER" id="PTHR42897">
    <property type="entry name" value="PYRUVATE SYNTHASE SUBUNIT PORB"/>
    <property type="match status" value="1"/>
</dbReference>
<gene>
    <name evidence="3" type="ORF">GTO89_13680</name>
</gene>
<evidence type="ECO:0000256" key="1">
    <source>
        <dbReference type="ARBA" id="ARBA00023002"/>
    </source>
</evidence>
<keyword evidence="3" id="KW-0670">Pyruvate</keyword>
<keyword evidence="4" id="KW-1185">Reference proteome</keyword>
<dbReference type="AlphaFoldDB" id="A0A845LFA5"/>
<dbReference type="Gene3D" id="3.40.50.970">
    <property type="match status" value="2"/>
</dbReference>
<evidence type="ECO:0000259" key="2">
    <source>
        <dbReference type="Pfam" id="PF02775"/>
    </source>
</evidence>
<dbReference type="SUPFAM" id="SSF52518">
    <property type="entry name" value="Thiamin diphosphate-binding fold (THDP-binding)"/>
    <property type="match status" value="1"/>
</dbReference>
<dbReference type="GO" id="GO:0016491">
    <property type="term" value="F:oxidoreductase activity"/>
    <property type="evidence" value="ECO:0007669"/>
    <property type="project" value="UniProtKB-KW"/>
</dbReference>
<dbReference type="Proteomes" id="UP000471031">
    <property type="component" value="Unassembled WGS sequence"/>
</dbReference>
<dbReference type="Pfam" id="PF02775">
    <property type="entry name" value="TPP_enzyme_C"/>
    <property type="match status" value="1"/>
</dbReference>
<dbReference type="OrthoDB" id="9794954at2"/>
<dbReference type="GO" id="GO:0030976">
    <property type="term" value="F:thiamine pyrophosphate binding"/>
    <property type="evidence" value="ECO:0007669"/>
    <property type="project" value="InterPro"/>
</dbReference>
<evidence type="ECO:0000313" key="4">
    <source>
        <dbReference type="Proteomes" id="UP000471031"/>
    </source>
</evidence>
<dbReference type="EMBL" id="WXEX01000012">
    <property type="protein sequence ID" value="MZP44084.1"/>
    <property type="molecule type" value="Genomic_DNA"/>
</dbReference>
<protein>
    <submittedName>
        <fullName evidence="3">Pyruvate synthase subunit beta</fullName>
    </submittedName>
</protein>
<comment type="caution">
    <text evidence="3">The sequence shown here is derived from an EMBL/GenBank/DDBJ whole genome shotgun (WGS) entry which is preliminary data.</text>
</comment>
<accession>A0A845LFA5</accession>
<dbReference type="PANTHER" id="PTHR42897:SF1">
    <property type="entry name" value="2-OXOACID OXIDOREDUCTASE (FERREDOXIN)"/>
    <property type="match status" value="1"/>
</dbReference>
<dbReference type="RefSeq" id="WP_161262651.1">
    <property type="nucleotide sequence ID" value="NZ_JAFBDC010000011.1"/>
</dbReference>
<feature type="domain" description="Thiamine pyrophosphate enzyme TPP-binding" evidence="2">
    <location>
        <begin position="57"/>
        <end position="218"/>
    </location>
</feature>
<reference evidence="3 4" key="1">
    <citation type="submission" date="2020-01" db="EMBL/GenBank/DDBJ databases">
        <title>Whole genome sequence of Heliobacterium gestii DSM 11169.</title>
        <authorList>
            <person name="Kyndt J.A."/>
            <person name="Meyer T.E."/>
        </authorList>
    </citation>
    <scope>NUCLEOTIDE SEQUENCE [LARGE SCALE GENOMIC DNA]</scope>
    <source>
        <strain evidence="3 4">DSM 11169</strain>
    </source>
</reference>
<dbReference type="InterPro" id="IPR029061">
    <property type="entry name" value="THDP-binding"/>
</dbReference>
<evidence type="ECO:0000313" key="3">
    <source>
        <dbReference type="EMBL" id="MZP44084.1"/>
    </source>
</evidence>
<sequence>MTEPVSKAAAKPVNARTLTEQEFFFGHKACAGCGGALAVRLALKVLGERTYAVLPAGCMSAVGFIYPQMAFGINAMISTFAGTASMLSGMAAAARAQGLNDVHLIGFAGDGGTADIGIQALSGAIDRNEKIIYVCYDNEAYMNTGTQKSGLTPFGAHTTTTPAGAMSRGAGNRKKNMFDIVTAHGITYAATTSIGHIQDFLNKIQRAAAVEGTAYIHVLAPCPTGWGIATDQTLAIAREAVDCGLWVLAEYEKGRYALTKTPQQFTPISDYLKKQGRFRHLLEKEVEEVERERDERWSYIRRHWNCL</sequence>
<organism evidence="3 4">
    <name type="scientific">Heliomicrobium gestii</name>
    <name type="common">Heliobacterium gestii</name>
    <dbReference type="NCBI Taxonomy" id="2699"/>
    <lineage>
        <taxon>Bacteria</taxon>
        <taxon>Bacillati</taxon>
        <taxon>Bacillota</taxon>
        <taxon>Clostridia</taxon>
        <taxon>Eubacteriales</taxon>
        <taxon>Heliobacteriaceae</taxon>
        <taxon>Heliomicrobium</taxon>
    </lineage>
</organism>
<keyword evidence="1" id="KW-0560">Oxidoreductase</keyword>
<name>A0A845LFA5_HELGE</name>
<dbReference type="InterPro" id="IPR011766">
    <property type="entry name" value="TPP_enzyme_TPP-bd"/>
</dbReference>